<dbReference type="InterPro" id="IPR002919">
    <property type="entry name" value="TIL_dom"/>
</dbReference>
<dbReference type="GeneID" id="108697891"/>
<dbReference type="Pfam" id="PF12714">
    <property type="entry name" value="TILa"/>
    <property type="match status" value="4"/>
</dbReference>
<keyword evidence="2" id="KW-1003">Cell membrane</keyword>
<evidence type="ECO:0000256" key="2">
    <source>
        <dbReference type="ARBA" id="ARBA00022475"/>
    </source>
</evidence>
<dbReference type="InterPro" id="IPR001007">
    <property type="entry name" value="VWF_dom"/>
</dbReference>
<evidence type="ECO:0000313" key="11">
    <source>
        <dbReference type="RefSeq" id="XP_018083858.1"/>
    </source>
</evidence>
<organism evidence="10 11">
    <name type="scientific">Xenopus laevis</name>
    <name type="common">African clawed frog</name>
    <dbReference type="NCBI Taxonomy" id="8355"/>
    <lineage>
        <taxon>Eukaryota</taxon>
        <taxon>Metazoa</taxon>
        <taxon>Chordata</taxon>
        <taxon>Craniata</taxon>
        <taxon>Vertebrata</taxon>
        <taxon>Euteleostomi</taxon>
        <taxon>Amphibia</taxon>
        <taxon>Batrachia</taxon>
        <taxon>Anura</taxon>
        <taxon>Pipoidea</taxon>
        <taxon>Pipidae</taxon>
        <taxon>Xenopodinae</taxon>
        <taxon>Xenopus</taxon>
        <taxon>Xenopus</taxon>
    </lineage>
</organism>
<feature type="domain" description="VWFD" evidence="9">
    <location>
        <begin position="1574"/>
        <end position="1758"/>
    </location>
</feature>
<dbReference type="Gene3D" id="2.10.25.10">
    <property type="entry name" value="Laminin"/>
    <property type="match status" value="7"/>
</dbReference>
<proteinExistence type="predicted"/>
<dbReference type="SMART" id="SM00832">
    <property type="entry name" value="C8"/>
    <property type="match status" value="6"/>
</dbReference>
<dbReference type="GO" id="GO:0031012">
    <property type="term" value="C:extracellular matrix"/>
    <property type="evidence" value="ECO:0000318"/>
    <property type="project" value="GO_Central"/>
</dbReference>
<gene>
    <name evidence="11" type="primary">muc5acl.S</name>
</gene>
<dbReference type="SUPFAM" id="SSF57567">
    <property type="entry name" value="Serine protease inhibitors"/>
    <property type="match status" value="7"/>
</dbReference>
<dbReference type="Pfam" id="PF08742">
    <property type="entry name" value="C8"/>
    <property type="match status" value="6"/>
</dbReference>
<keyword evidence="3 8" id="KW-0732">Signal</keyword>
<feature type="domain" description="VWFD" evidence="9">
    <location>
        <begin position="1962"/>
        <end position="2144"/>
    </location>
</feature>
<dbReference type="CTD" id="108697891"/>
<evidence type="ECO:0000256" key="6">
    <source>
        <dbReference type="ARBA" id="ARBA00023157"/>
    </source>
</evidence>
<evidence type="ECO:0000256" key="1">
    <source>
        <dbReference type="ARBA" id="ARBA00004236"/>
    </source>
</evidence>
<dbReference type="InterPro" id="IPR014853">
    <property type="entry name" value="VWF/SSPO/ZAN-like_Cys-rich_dom"/>
</dbReference>
<keyword evidence="5" id="KW-0472">Membrane</keyword>
<dbReference type="InterPro" id="IPR035234">
    <property type="entry name" value="IgGFc-bd_N"/>
</dbReference>
<evidence type="ECO:0000256" key="8">
    <source>
        <dbReference type="SAM" id="SignalP"/>
    </source>
</evidence>
<dbReference type="GO" id="GO:0005615">
    <property type="term" value="C:extracellular space"/>
    <property type="evidence" value="ECO:0000318"/>
    <property type="project" value="GO_Central"/>
</dbReference>
<dbReference type="Pfam" id="PF17517">
    <property type="entry name" value="IgGFc_binding"/>
    <property type="match status" value="1"/>
</dbReference>
<keyword evidence="4" id="KW-0677">Repeat</keyword>
<dbReference type="SMART" id="SM00216">
    <property type="entry name" value="VWD"/>
    <property type="match status" value="5"/>
</dbReference>
<feature type="domain" description="VWFD" evidence="9">
    <location>
        <begin position="2358"/>
        <end position="2552"/>
    </location>
</feature>
<evidence type="ECO:0000256" key="7">
    <source>
        <dbReference type="ARBA" id="ARBA00023180"/>
    </source>
</evidence>
<feature type="domain" description="VWFD" evidence="9">
    <location>
        <begin position="453"/>
        <end position="633"/>
    </location>
</feature>
<feature type="domain" description="VWFD" evidence="9">
    <location>
        <begin position="2824"/>
        <end position="2976"/>
    </location>
</feature>
<evidence type="ECO:0000256" key="4">
    <source>
        <dbReference type="ARBA" id="ARBA00022737"/>
    </source>
</evidence>
<dbReference type="FunFam" id="2.10.25.10:FF:000055">
    <property type="entry name" value="alpha-tectorin isoform X1"/>
    <property type="match status" value="2"/>
</dbReference>
<dbReference type="CDD" id="cd19941">
    <property type="entry name" value="TIL"/>
    <property type="match status" value="7"/>
</dbReference>
<dbReference type="InterPro" id="IPR025615">
    <property type="entry name" value="TILa_dom"/>
</dbReference>
<name>A0A8J0T7Q9_XENLA</name>
<dbReference type="InterPro" id="IPR001846">
    <property type="entry name" value="VWF_type-D"/>
</dbReference>
<dbReference type="Proteomes" id="UP000186698">
    <property type="component" value="Chromosome 7S"/>
</dbReference>
<feature type="domain" description="VWFD" evidence="9">
    <location>
        <begin position="1175"/>
        <end position="1345"/>
    </location>
</feature>
<comment type="subcellular location">
    <subcellularLocation>
        <location evidence="1">Cell membrane</location>
    </subcellularLocation>
</comment>
<sequence length="2976" mass="327928">MGVKWTPILFITLCLSGLGVADPIGKEFALVFMQNFLPNTSMAHLEVFLTGFFSETQVKVWLPNGSFEKVVSLSYGSIAKVELPADLEILHCSRSNVTIRISSNKEISVSAANEKPTSASVFHVYPVIDWGTEYYMVTPDHGPASTFAQIAIINGPIVNQIKVELKGYVQFEDMIYQPGEQLGILLGPWESVQLQSNESLTGTYLVAQEPVGVFSGHSCAAQLSRCNHVCLQLHPVASWDFHFVVPPIAFHGISNTLYIMAASPTVLEIKNDSFLLVKNLLPGYVEKLSMDLSASVEISSSAQIMVSLYGYGGPYNSTSLDVFLIEVLSIDDICTAYYLFLMPDYSSTVMLVVHHGSTTGLRYNNEQLPQVNWHSLNGTDLLWGLILLNTTGYNTISHPDTTFGLYTIGRKEMNMFGVPGVCLAKVIQSCKDKDCKDDLCPLVEQPTCYTDYQTCMVWGGGYYRTFSGRHTFQSTPDCTSLLIAYPGMEGEEWPFSVETSPKEEFSLRFRTYGKTVEVPKDLSGRIKLNGELIYMPATLFHGNLSIKQHALSTVISFTFGLRVTIGVHGLLHLQLLSRYSSNVFGACAEDSQKLLNTNSWISSADQELCDPANPITSKECPIVNSSSVTQNCYLMSSHEIFRACHEKLCPKPFIDSCLYALCTDNGNDTCSALEAYALACGMEGVILTKWRTIAKCDLQCPPQSHYETCPSSYPSVCLDSQEYFNSLCDGNICLESCVCEEGLQLSMGACVPSHQCGYSWSGGYYPSGAEFLNSDCSMKCQSVGSEGKVECHPTQGCDVGHHCELVNGSWSCNPRPYLSCFVLGDLHYLTFDGQQHQFEGSCLSKLAGLCSSHPGLEYFELYLERGLNYTKTVILKVYRTAVTISQDEEEHVEVDGHLVSLPFVLNGSQLQVFQSGLNAIILQTDFGLVVSFDVGNGFLVVRVPVSYANTLCGACAAPSDIVPGVQSCDSSCTGDCRECGDVEKELYQSFNSCGILKDLQGPFRDCHIHINTESYFQNCLLNMCQNNGSQAALCQLLSSFVAACQEAGGMVYSWRTEEFCKPTCPDNTQYELCVSSCPETCNHSLPLPCLLPCKEGCSCKLGYTQSGDICVLPEDCGCLFHGQYLKPGAALLTDGCLEQCTCLSGTTVCKEYSCDSSQLCLVNQGVLGCSTPKSPICWVSNNLHYHSFDGAPLDGNVNCSYIMAKVCKMDNLTTEFEVHVRGDLEDTSRMYMLKEVLLKVYGYTLSLSTEAQGILINGTAQPNQIDLENGKISAVSHNSSVVINTDFGLFISLSNSLLSIQIPSNYSGKMCGLCGNANQNAKDDWPDMNATLSRWLSSPEQGMCDTPVQVFSNDFPNETSQFSDAAKKCAVLMDPEGPFRSCRESVSPADFYESCMMNFIMGGGFNSYVCSAIEGYALTCQLAGSIIYPWRNESFCPLECPANRNYTICKDPCSATCTDPSGSMPCQSRCSEGCKCDSGFYEDWGRCLLAEECGCYEQGSYYRQGYVGIDQDCQQNCSCPQFNQWQCEPFSCPSETICEVREGVRNCYPKDILNPAEYTECILRPEMPVCTNFITCGFYGARYETFGKVTFNQSSGENVLPVAYSCNSDPEYNVTATGESSGSVEDVIINVYGINIVMNKTLQTWVNGTPIDLPAEPVPGKVWLIENVDEVMLKTDFGLSVLHKGGEYLFILLPDRYLNSTCGLCAGINMTMDVTPSAGVAVPTQSAGVPREGIQSFNGTLNSWNCSTNNPIGASLCMILLESHGPFGACHEMLNPYPYYEACLSSQCQNDGEMTAVCPSLQDYTLLCQEQNQMVKLWRNDSLCPFRCPVNSHYSVCVDPCEETCTTPNRTSSCNLVCVEGCECNVGLYWQGDACIPIEACGCYANGTYFKQGTVVIEDDCRWKCSCPQYDQWQCEPFNCKPDHICDVWEGVRDCYPKDLVAHSEDLKCLLYPKKPDCANYTNCAFIGKFGYISFWEKVIFDDLSTSDAISVAQSCAGASNTGNSTNPFYNISIRFSDGSDRQVEYILLNVYDMDIVMEKSKQSKEMEVWANGVKVNFSSVLIPGKIWLEQGVLVILRTDFGLTVVCDGVEYLYIILPTSYLASTCGLCAASPQVAQNNTVSKTDIPAVGNQTLNDSPIIWNCSETDPTGFGLCGMLLDKDGPFGACHKVLSPLSYFNVCVGFQCDIGGDLSAVCHSLQDYTASCQAQNQSVEPWRNDSFCFFECPVNSHYSVCADLCEASCKAPNRSLSCDMICMEGCECDPGFYREGDLCIPIQECGCFANDSYYPQGSMVVEPCSQICNCTQYDQWQCNPVSCQSHQICNMPTRDPSCNLTGTEAPEESLQCIFYPNRSECAEHIHCAFSGRNGYLSFGRKFGFGHLYWPYVLTLAHSCDMANAENSTDSTFNISVTFVDGREKLIKKLRIDVYETDIVMEKKEQLHVWVNGTQVDIPSVLIQGSVWLNQSERFVILTTDFGLTVQYDGKSFLYIVLPESYLNSTCGMCASTETLTDTRNVSSGGNQTLNNTVNVIPRDFTLKGGDLTLNNTQSSSQCNETDSMDAILCEMLLENDGPFAACHEALSPYLYYDMCLSHLCQNGGHLSAICQSFHSYMAACQERNQSIESWRNDSFCPFVCPNNSHYNICVDPCEATCSRPNRTSCDLMCMEGCECNQGFYAEDGLCLPIEDCGCSVNGSYYLQGYEVIDEGCQRKCSCLQHNDWICEPFSCQSNETCDWRDGAHRCYPKGFPCPPGSEYRNCTPICDKSCKNNTCLHQCMEGCLCQNGLYWDGESCVRVEKCLVTGNQVENAHPAIGVPCEGNISSQALCLQCTVSSQNIITWNNTGRSLEANVPYEILRVCEASDKLWLRVVLHTLQTGQSLHVFFGESFITVRSDLEVLVNDETALPPFTVDPDLLIDHSDNKVTMILPGEMVAKFSRDGQLTVKVSMDFSSSLCGACAYGNLSPSNGTDVLDCCKAEDFD</sequence>
<dbReference type="KEGG" id="xla:108697891"/>
<dbReference type="InterPro" id="IPR052749">
    <property type="entry name" value="Alpha-tectorin"/>
</dbReference>
<dbReference type="PROSITE" id="PS51233">
    <property type="entry name" value="VWFD"/>
    <property type="match status" value="7"/>
</dbReference>
<dbReference type="GO" id="GO:0005201">
    <property type="term" value="F:extracellular matrix structural constituent"/>
    <property type="evidence" value="ECO:0000318"/>
    <property type="project" value="GO_Central"/>
</dbReference>
<dbReference type="PANTHER" id="PTHR46160:SF9">
    <property type="entry name" value="PROTEIN PRY2-RELATED"/>
    <property type="match status" value="1"/>
</dbReference>
<evidence type="ECO:0000313" key="10">
    <source>
        <dbReference type="Proteomes" id="UP000186698"/>
    </source>
</evidence>
<dbReference type="Pfam" id="PF00094">
    <property type="entry name" value="VWD"/>
    <property type="match status" value="6"/>
</dbReference>
<dbReference type="PANTHER" id="PTHR46160">
    <property type="entry name" value="ALPHA-TECTORIN-RELATED"/>
    <property type="match status" value="1"/>
</dbReference>
<dbReference type="GO" id="GO:0005886">
    <property type="term" value="C:plasma membrane"/>
    <property type="evidence" value="ECO:0007669"/>
    <property type="project" value="UniProtKB-SubCell"/>
</dbReference>
<keyword evidence="7" id="KW-0325">Glycoprotein</keyword>
<dbReference type="OrthoDB" id="9906764at2759"/>
<dbReference type="SMART" id="SM00215">
    <property type="entry name" value="VWC_out"/>
    <property type="match status" value="2"/>
</dbReference>
<evidence type="ECO:0000259" key="9">
    <source>
        <dbReference type="PROSITE" id="PS51233"/>
    </source>
</evidence>
<evidence type="ECO:0000256" key="5">
    <source>
        <dbReference type="ARBA" id="ARBA00023136"/>
    </source>
</evidence>
<dbReference type="RefSeq" id="XP_018083858.1">
    <property type="nucleotide sequence ID" value="XM_018228369.2"/>
</dbReference>
<feature type="domain" description="VWFD" evidence="9">
    <location>
        <begin position="818"/>
        <end position="994"/>
    </location>
</feature>
<accession>A0A8J0T7Q9</accession>
<keyword evidence="10" id="KW-1185">Reference proteome</keyword>
<protein>
    <submittedName>
        <fullName evidence="11">IgGFc-binding protein</fullName>
    </submittedName>
</protein>
<feature type="chain" id="PRO_5035327158" evidence="8">
    <location>
        <begin position="22"/>
        <end position="2976"/>
    </location>
</feature>
<reference evidence="11" key="1">
    <citation type="submission" date="2025-08" db="UniProtKB">
        <authorList>
            <consortium name="RefSeq"/>
        </authorList>
    </citation>
    <scope>IDENTIFICATION</scope>
    <source>
        <strain evidence="11">J_2021</strain>
        <tissue evidence="11">Erythrocytes</tissue>
    </source>
</reference>
<dbReference type="Pfam" id="PF01826">
    <property type="entry name" value="TIL"/>
    <property type="match status" value="6"/>
</dbReference>
<keyword evidence="6" id="KW-1015">Disulfide bond</keyword>
<feature type="signal peptide" evidence="8">
    <location>
        <begin position="1"/>
        <end position="21"/>
    </location>
</feature>
<dbReference type="InterPro" id="IPR036084">
    <property type="entry name" value="Ser_inhib-like_sf"/>
</dbReference>
<evidence type="ECO:0000256" key="3">
    <source>
        <dbReference type="ARBA" id="ARBA00022729"/>
    </source>
</evidence>